<reference evidence="1 2" key="1">
    <citation type="submission" date="2019-03" db="EMBL/GenBank/DDBJ databases">
        <title>Genomic Encyclopedia of Type Strains, Phase IV (KMG-IV): sequencing the most valuable type-strain genomes for metagenomic binning, comparative biology and taxonomic classification.</title>
        <authorList>
            <person name="Goeker M."/>
        </authorList>
    </citation>
    <scope>NUCLEOTIDE SEQUENCE [LARGE SCALE GENOMIC DNA]</scope>
    <source>
        <strain evidence="1 2">DSM 45707</strain>
    </source>
</reference>
<proteinExistence type="predicted"/>
<dbReference type="OrthoDB" id="2988568at2"/>
<dbReference type="AlphaFoldDB" id="A0A4R3L8A7"/>
<protein>
    <submittedName>
        <fullName evidence="1">Uncharacterized protein</fullName>
    </submittedName>
</protein>
<keyword evidence="2" id="KW-1185">Reference proteome</keyword>
<sequence>MKPLGYKTQGEITDEKLILEYDSQIIFEGYTDDLVTSITGDLELNLNFGKQSTFPVIARRYGEFILWIPKLPLDRDYIYTTLIFTLEQFIDLWTFLKYDPKDDLDIVKNISLEELKIMWLVLARGNDYIEDTFMLKNSVKSNAIAFSAELEPYKKTFYELIEQEWSNDLYNKKTVKSDDTLEALTVYLDQGRITDWEALKKDVNKNLYIHLGKGFSISV</sequence>
<organism evidence="1 2">
    <name type="scientific">Hazenella coriacea</name>
    <dbReference type="NCBI Taxonomy" id="1179467"/>
    <lineage>
        <taxon>Bacteria</taxon>
        <taxon>Bacillati</taxon>
        <taxon>Bacillota</taxon>
        <taxon>Bacilli</taxon>
        <taxon>Bacillales</taxon>
        <taxon>Thermoactinomycetaceae</taxon>
        <taxon>Hazenella</taxon>
    </lineage>
</organism>
<name>A0A4R3L8A7_9BACL</name>
<dbReference type="EMBL" id="SMAG01000002">
    <property type="protein sequence ID" value="TCS95889.1"/>
    <property type="molecule type" value="Genomic_DNA"/>
</dbReference>
<dbReference type="RefSeq" id="WP_131923853.1">
    <property type="nucleotide sequence ID" value="NZ_SMAG01000002.1"/>
</dbReference>
<evidence type="ECO:0000313" key="2">
    <source>
        <dbReference type="Proteomes" id="UP000294937"/>
    </source>
</evidence>
<evidence type="ECO:0000313" key="1">
    <source>
        <dbReference type="EMBL" id="TCS95889.1"/>
    </source>
</evidence>
<comment type="caution">
    <text evidence="1">The sequence shown here is derived from an EMBL/GenBank/DDBJ whole genome shotgun (WGS) entry which is preliminary data.</text>
</comment>
<accession>A0A4R3L8A7</accession>
<dbReference type="Proteomes" id="UP000294937">
    <property type="component" value="Unassembled WGS sequence"/>
</dbReference>
<gene>
    <name evidence="1" type="ORF">EDD58_102471</name>
</gene>